<evidence type="ECO:0000256" key="16">
    <source>
        <dbReference type="ARBA" id="ARBA00023242"/>
    </source>
</evidence>
<evidence type="ECO:0000313" key="22">
    <source>
        <dbReference type="Ensembl" id="ENSSSCP00050002641.1"/>
    </source>
</evidence>
<keyword evidence="6" id="KW-1017">Isopeptide bond</keyword>
<evidence type="ECO:0000256" key="17">
    <source>
        <dbReference type="ARBA" id="ARBA00046341"/>
    </source>
</evidence>
<keyword evidence="13" id="KW-0832">Ubl conjugation</keyword>
<comment type="similarity">
    <text evidence="17 19">Belongs to the E3 ubiquitin-protein ligase UBR1-like family.</text>
</comment>
<evidence type="ECO:0000256" key="1">
    <source>
        <dbReference type="ARBA" id="ARBA00000900"/>
    </source>
</evidence>
<sequence>MASELEPEVQAIDRSLLECSAEETAGKWLQATDLAREVYQHLAYYVPKIYCRGPNPFPQKEDTLAHQVLLGPMEWYLCGEDPGLGFSKLEQTNKPSHLCGRVFKVGEPTYSCRDCAVDPTCVLCMECFLGSIHRDHRYRMTTSGGGGFCDCGDTEAWKEGPYCQKHELNTSEIEEEEDPLVHLSEDVIARTYNIFAIMFRYAVEILTWEKESELPPDLEMVEKSDTYYCMLFNDEVHTYEQVIYTLQKAVNCTQKEAIGFATTVDRDGRRSVRYGDFQYCEQAKSVIVRNTSRQTKPLKVQVMHSSIVAHQNFGLKLLSWLGSIIGYSDGLRRILCQVGLQEGPDGENSSLVDRLMLNDSKLWKGARSVYHQLFMSSLLMDLKYKKLFAIRFAKNYERLQSDYVTDDHDREFSIADLSVQIFTVPSLARMLITEENLMTIIIKTFMDHLRHRDAQGRFQFERYTALQAFKFRRVQSLILDLKYVLISKPTEWSDDLRQKFLEGFDAFLELLKCMQGMDPVTRQVGQHIEMEPEWEAAFTLQMKLTHVISMMQDWCALDEKVLIEAYKKCLAVLTQCHGGFTDGEQPVTLSICGHSVETIRYCVSKEKVSIHLPVSRLLAGLHVLLSKSEVAYKFPELLPLSELSPPMLIEHPLRCLVLCAQVHAGMWRRNGFSLVNQIYYYHNVKCRREMFDKDIVMLQTGVSMMDPNHFLMIMLSRFELYQIFSTPDYGKKISSETSHKDLVQQNNTLIEEMLYLIIMLVGERFSPGVGQVNATDEIKREIIHQLSIKPMAHSELVKSLPEDENKETGMENVIEAVAHFKKPGLTGRGMYELKPECAKQFNLYFYHFSRAEQSKAEEAQRKLKRQNKEDTALPPPVLPPFCPLFASLVNILQSDVMLLIMRTILQWTVEHSGYAWSESMLQRVLHLIGMALQEEKQHLENVMEEHVVTFTFTQKISKPGEAPNNSPSILAMLETLQNAPYLEVHKDMIRWILKTFNAIKKIRESSSTSPVAETEGTIMEESSRDKDKAERKRKAEIARLRREKIMAQMSEMQRHFIDENKELFQQTLDLDTSLSAVLDNSPVVSDMTLTALGPGQTQVPEQRQFVTCILCQEEQEVKVESRAMVLAAFVQRSTVLSKDRSKFIQNPEKYDPLFMHPDLSCGTHTSSCGHIMHAHCWQRYFDSVQAKEQRRQQRLRLHTSYDVENGEFLCPLCECLSNTVIPLLLPPRNIFNSRLNFSDQPNLTQWIRTISQQIKALQVLRKEESTPNIASSKNLENMDELQLPEGFRPNFHPKNPYSESIKEMLTTFGTATYKVGLKVHPNEEDPRVPIMCWGSCAYTIQSIERILSDEDKPLFGPFPCRLDDCLRSLTRFAAAHWTVASLSVVQGHFCKLFASLVPGDNSGDLPCILDIDMFHLLVGLVLSFPALHCQDFSGISLGTGDLHIFHLVTMAHIVQILLTSCTEENGMDQENAGGEEELAVLALYKTLHQCTGSALKEIPSGWHLWRNVRAGIMPFLRCSALFFHYLNGVPSPPEIQASGTSHFEQLCNYLSLPNNLICLFQENKEIMKLLIESWCHNTEVKRYMEGERDAISYPRESNKLIDLPEDYSSLINQASNFSCPKSGGDKSRAPTLCLVCGTLLCSQSYCCQTELEGEDVGACTAHTYSCGSGVGVFLRVRECQVLFLAGKTKGCFYSPPYLDDYGETDQGLRRGNPLHLAQYHRGNWTCTGSKSDTGWH</sequence>
<dbReference type="Pfam" id="PF22960">
    <property type="entry name" value="WHD_UBR1"/>
    <property type="match status" value="1"/>
</dbReference>
<dbReference type="GO" id="GO:0061630">
    <property type="term" value="F:ubiquitin protein ligase activity"/>
    <property type="evidence" value="ECO:0007669"/>
    <property type="project" value="UniProtKB-UniRule"/>
</dbReference>
<evidence type="ECO:0000256" key="5">
    <source>
        <dbReference type="ARBA" id="ARBA00022454"/>
    </source>
</evidence>
<comment type="pathway">
    <text evidence="4 19">Protein modification; protein ubiquitination.</text>
</comment>
<dbReference type="GO" id="GO:0071596">
    <property type="term" value="P:ubiquitin-dependent protein catabolic process via the N-end rule pathway"/>
    <property type="evidence" value="ECO:0007669"/>
    <property type="project" value="UniProtKB-UniRule"/>
</dbReference>
<comment type="subcellular location">
    <subcellularLocation>
        <location evidence="3">Chromosome</location>
    </subcellularLocation>
    <subcellularLocation>
        <location evidence="2">Nucleus</location>
    </subcellularLocation>
</comment>
<dbReference type="SUPFAM" id="SSF46785">
    <property type="entry name" value="Winged helix' DNA-binding domain"/>
    <property type="match status" value="1"/>
</dbReference>
<evidence type="ECO:0000256" key="3">
    <source>
        <dbReference type="ARBA" id="ARBA00004286"/>
    </source>
</evidence>
<proteinExistence type="inferred from homology"/>
<dbReference type="Ensembl" id="ENSSSCT00050006029.1">
    <property type="protein sequence ID" value="ENSSSCP00050002641.1"/>
    <property type="gene ID" value="ENSSSCG00050004355.1"/>
</dbReference>
<dbReference type="FunFam" id="2.10.110.30:FF:000001">
    <property type="entry name" value="E3 ubiquitin-protein ligase UBR2 isoform 1"/>
    <property type="match status" value="1"/>
</dbReference>
<dbReference type="InterPro" id="IPR003126">
    <property type="entry name" value="Znf_UBR"/>
</dbReference>
<protein>
    <recommendedName>
        <fullName evidence="19">E3 ubiquitin-protein ligase</fullName>
        <ecNumber evidence="19">2.3.2.27</ecNumber>
    </recommendedName>
</protein>
<dbReference type="Gene3D" id="1.10.10.2670">
    <property type="entry name" value="E3 ubiquitin-protein ligase"/>
    <property type="match status" value="1"/>
</dbReference>
<keyword evidence="14" id="KW-0007">Acetylation</keyword>
<dbReference type="InterPro" id="IPR042065">
    <property type="entry name" value="E3_ELL-like"/>
</dbReference>
<keyword evidence="16" id="KW-0539">Nucleus</keyword>
<evidence type="ECO:0000256" key="8">
    <source>
        <dbReference type="ARBA" id="ARBA00022679"/>
    </source>
</evidence>
<keyword evidence="10 19" id="KW-0863">Zinc-finger</keyword>
<dbReference type="Proteomes" id="UP000694571">
    <property type="component" value="Unplaced"/>
</dbReference>
<evidence type="ECO:0000256" key="7">
    <source>
        <dbReference type="ARBA" id="ARBA00022553"/>
    </source>
</evidence>
<evidence type="ECO:0000256" key="10">
    <source>
        <dbReference type="ARBA" id="ARBA00022771"/>
    </source>
</evidence>
<keyword evidence="11 19" id="KW-0833">Ubl conjugation pathway</keyword>
<evidence type="ECO:0000256" key="20">
    <source>
        <dbReference type="SAM" id="MobiDB-lite"/>
    </source>
</evidence>
<dbReference type="PANTHER" id="PTHR21497">
    <property type="entry name" value="UBIQUITIN LIGASE E3 ALPHA-RELATED"/>
    <property type="match status" value="1"/>
</dbReference>
<dbReference type="InterPro" id="IPR014719">
    <property type="entry name" value="Ribosomal_bL12_C/ClpS-like"/>
</dbReference>
<dbReference type="GO" id="GO:0016567">
    <property type="term" value="P:protein ubiquitination"/>
    <property type="evidence" value="ECO:0007669"/>
    <property type="project" value="UniProtKB-UniRule"/>
</dbReference>
<dbReference type="CDD" id="cd19679">
    <property type="entry name" value="UBR-box_UBR2"/>
    <property type="match status" value="1"/>
</dbReference>
<dbReference type="GO" id="GO:0005694">
    <property type="term" value="C:chromosome"/>
    <property type="evidence" value="ECO:0007669"/>
    <property type="project" value="UniProtKB-SubCell"/>
</dbReference>
<dbReference type="GO" id="GO:0008270">
    <property type="term" value="F:zinc ion binding"/>
    <property type="evidence" value="ECO:0007669"/>
    <property type="project" value="UniProtKB-UniRule"/>
</dbReference>
<dbReference type="InterPro" id="IPR039164">
    <property type="entry name" value="UBR1-like"/>
</dbReference>
<dbReference type="InterPro" id="IPR003769">
    <property type="entry name" value="ClpS_core"/>
</dbReference>
<dbReference type="CDD" id="cd16686">
    <property type="entry name" value="RING-H2_UBR2"/>
    <property type="match status" value="1"/>
</dbReference>
<dbReference type="PANTHER" id="PTHR21497:SF28">
    <property type="entry name" value="E3 UBIQUITIN-PROTEIN LIGASE UBR2"/>
    <property type="match status" value="1"/>
</dbReference>
<keyword evidence="12 19" id="KW-0862">Zinc</keyword>
<keyword evidence="8 19" id="KW-0808">Transferase</keyword>
<dbReference type="Pfam" id="PF02617">
    <property type="entry name" value="ClpS"/>
    <property type="match status" value="1"/>
</dbReference>
<feature type="compositionally biased region" description="Basic and acidic residues" evidence="20">
    <location>
        <begin position="1021"/>
        <end position="1033"/>
    </location>
</feature>
<dbReference type="InterPro" id="IPR047508">
    <property type="entry name" value="UBR-box_UBR2"/>
</dbReference>
<evidence type="ECO:0000256" key="12">
    <source>
        <dbReference type="ARBA" id="ARBA00022833"/>
    </source>
</evidence>
<evidence type="ECO:0000256" key="2">
    <source>
        <dbReference type="ARBA" id="ARBA00004123"/>
    </source>
</evidence>
<dbReference type="InterPro" id="IPR055194">
    <property type="entry name" value="UBR1-like_WH"/>
</dbReference>
<keyword evidence="7" id="KW-0597">Phosphoprotein</keyword>
<dbReference type="Gene3D" id="3.30.1390.10">
    <property type="match status" value="1"/>
</dbReference>
<keyword evidence="9 19" id="KW-0479">Metal-binding</keyword>
<dbReference type="SMART" id="SM00396">
    <property type="entry name" value="ZnF_UBR1"/>
    <property type="match status" value="1"/>
</dbReference>
<dbReference type="FunFam" id="3.30.1390.10:FF:000003">
    <property type="entry name" value="E3 ubiquitin-protein ligase UBR2 isoform X1"/>
    <property type="match status" value="1"/>
</dbReference>
<evidence type="ECO:0000313" key="23">
    <source>
        <dbReference type="Proteomes" id="UP000694571"/>
    </source>
</evidence>
<evidence type="ECO:0000256" key="6">
    <source>
        <dbReference type="ARBA" id="ARBA00022499"/>
    </source>
</evidence>
<evidence type="ECO:0000256" key="18">
    <source>
        <dbReference type="PROSITE-ProRule" id="PRU00508"/>
    </source>
</evidence>
<feature type="domain" description="UBR-type" evidence="21">
    <location>
        <begin position="97"/>
        <end position="168"/>
    </location>
</feature>
<comment type="catalytic activity">
    <reaction evidence="1 19">
        <text>S-ubiquitinyl-[E2 ubiquitin-conjugating enzyme]-L-cysteine + [acceptor protein]-L-lysine = [E2 ubiquitin-conjugating enzyme]-L-cysteine + N(6)-ubiquitinyl-[acceptor protein]-L-lysine.</text>
        <dbReference type="EC" id="2.3.2.27"/>
    </reaction>
</comment>
<dbReference type="InterPro" id="IPR044046">
    <property type="entry name" value="E3_ligase_UBR-like_C"/>
</dbReference>
<dbReference type="FunFam" id="1.10.10.2670:FF:000001">
    <property type="entry name" value="E3 ubiquitin-protein ligase UBR2 isoform X1"/>
    <property type="match status" value="1"/>
</dbReference>
<feature type="zinc finger region" description="UBR-type" evidence="18">
    <location>
        <begin position="97"/>
        <end position="168"/>
    </location>
</feature>
<evidence type="ECO:0000256" key="4">
    <source>
        <dbReference type="ARBA" id="ARBA00004906"/>
    </source>
</evidence>
<comment type="function">
    <text evidence="19">Ubiquitin ligase protein which is a component of the N-end rule pathway. Recognizes and binds to proteins bearing specific N-terminal residues that are destabilizing according to the N-end rule, leading to their ubiquitination and subsequent degradation.</text>
</comment>
<evidence type="ECO:0000256" key="14">
    <source>
        <dbReference type="ARBA" id="ARBA00022990"/>
    </source>
</evidence>
<dbReference type="Gene3D" id="2.10.110.30">
    <property type="match status" value="1"/>
</dbReference>
<dbReference type="UniPathway" id="UPA00143"/>
<keyword evidence="15" id="KW-0175">Coiled coil</keyword>
<evidence type="ECO:0000259" key="21">
    <source>
        <dbReference type="PROSITE" id="PS51157"/>
    </source>
</evidence>
<accession>A0A8D1JUJ7</accession>
<dbReference type="Pfam" id="PF18995">
    <property type="entry name" value="PRT6_C"/>
    <property type="match status" value="1"/>
</dbReference>
<feature type="region of interest" description="Disordered" evidence="20">
    <location>
        <begin position="1005"/>
        <end position="1033"/>
    </location>
</feature>
<evidence type="ECO:0000256" key="9">
    <source>
        <dbReference type="ARBA" id="ARBA00022723"/>
    </source>
</evidence>
<dbReference type="SUPFAM" id="SSF54736">
    <property type="entry name" value="ClpS-like"/>
    <property type="match status" value="1"/>
</dbReference>
<keyword evidence="5" id="KW-0158">Chromosome</keyword>
<dbReference type="InterPro" id="IPR036390">
    <property type="entry name" value="WH_DNA-bd_sf"/>
</dbReference>
<dbReference type="PROSITE" id="PS51157">
    <property type="entry name" value="ZF_UBR"/>
    <property type="match status" value="1"/>
</dbReference>
<organism evidence="22 23">
    <name type="scientific">Sus scrofa</name>
    <name type="common">Pig</name>
    <dbReference type="NCBI Taxonomy" id="9823"/>
    <lineage>
        <taxon>Eukaryota</taxon>
        <taxon>Metazoa</taxon>
        <taxon>Chordata</taxon>
        <taxon>Craniata</taxon>
        <taxon>Vertebrata</taxon>
        <taxon>Euteleostomi</taxon>
        <taxon>Mammalia</taxon>
        <taxon>Eutheria</taxon>
        <taxon>Laurasiatheria</taxon>
        <taxon>Artiodactyla</taxon>
        <taxon>Suina</taxon>
        <taxon>Suidae</taxon>
        <taxon>Sus</taxon>
    </lineage>
</organism>
<evidence type="ECO:0000256" key="13">
    <source>
        <dbReference type="ARBA" id="ARBA00022843"/>
    </source>
</evidence>
<dbReference type="Pfam" id="PF02207">
    <property type="entry name" value="zf-UBR"/>
    <property type="match status" value="1"/>
</dbReference>
<evidence type="ECO:0000256" key="11">
    <source>
        <dbReference type="ARBA" id="ARBA00022786"/>
    </source>
</evidence>
<name>A0A8D1JUJ7_PIG</name>
<evidence type="ECO:0000256" key="15">
    <source>
        <dbReference type="ARBA" id="ARBA00023054"/>
    </source>
</evidence>
<dbReference type="GO" id="GO:0005634">
    <property type="term" value="C:nucleus"/>
    <property type="evidence" value="ECO:0007669"/>
    <property type="project" value="UniProtKB-SubCell"/>
</dbReference>
<evidence type="ECO:0000256" key="19">
    <source>
        <dbReference type="RuleBase" id="RU366018"/>
    </source>
</evidence>
<dbReference type="EC" id="2.3.2.27" evidence="19"/>
<reference evidence="22" key="1">
    <citation type="submission" date="2025-08" db="UniProtKB">
        <authorList>
            <consortium name="Ensembl"/>
        </authorList>
    </citation>
    <scope>IDENTIFICATION</scope>
</reference>